<evidence type="ECO:0000256" key="3">
    <source>
        <dbReference type="ARBA" id="ARBA00022729"/>
    </source>
</evidence>
<keyword evidence="3 7" id="KW-0732">Signal</keyword>
<dbReference type="InterPro" id="IPR036852">
    <property type="entry name" value="Peptidase_S8/S53_dom_sf"/>
</dbReference>
<protein>
    <submittedName>
        <fullName evidence="10">Subtilisin-like protein</fullName>
    </submittedName>
</protein>
<dbReference type="Proteomes" id="UP000800094">
    <property type="component" value="Unassembled WGS sequence"/>
</dbReference>
<dbReference type="InterPro" id="IPR022398">
    <property type="entry name" value="Peptidase_S8_His-AS"/>
</dbReference>
<dbReference type="AlphaFoldDB" id="A0A6A6IKV1"/>
<dbReference type="GO" id="GO:0004252">
    <property type="term" value="F:serine-type endopeptidase activity"/>
    <property type="evidence" value="ECO:0007669"/>
    <property type="project" value="UniProtKB-UniRule"/>
</dbReference>
<dbReference type="CDD" id="cd04077">
    <property type="entry name" value="Peptidases_S8_PCSK9_ProteinaseK_like"/>
    <property type="match status" value="1"/>
</dbReference>
<dbReference type="InterPro" id="IPR000209">
    <property type="entry name" value="Peptidase_S8/S53_dom"/>
</dbReference>
<dbReference type="InterPro" id="IPR023828">
    <property type="entry name" value="Peptidase_S8_Ser-AS"/>
</dbReference>
<dbReference type="PANTHER" id="PTHR43806:SF58">
    <property type="entry name" value="ALKALINE PROTEASE 1-RELATED"/>
    <property type="match status" value="1"/>
</dbReference>
<evidence type="ECO:0000256" key="7">
    <source>
        <dbReference type="SAM" id="SignalP"/>
    </source>
</evidence>
<dbReference type="GO" id="GO:0006508">
    <property type="term" value="P:proteolysis"/>
    <property type="evidence" value="ECO:0007669"/>
    <property type="project" value="UniProtKB-KW"/>
</dbReference>
<organism evidence="10 11">
    <name type="scientific">Trematosphaeria pertusa</name>
    <dbReference type="NCBI Taxonomy" id="390896"/>
    <lineage>
        <taxon>Eukaryota</taxon>
        <taxon>Fungi</taxon>
        <taxon>Dikarya</taxon>
        <taxon>Ascomycota</taxon>
        <taxon>Pezizomycotina</taxon>
        <taxon>Dothideomycetes</taxon>
        <taxon>Pleosporomycetidae</taxon>
        <taxon>Pleosporales</taxon>
        <taxon>Massarineae</taxon>
        <taxon>Trematosphaeriaceae</taxon>
        <taxon>Trematosphaeria</taxon>
    </lineage>
</organism>
<evidence type="ECO:0000256" key="2">
    <source>
        <dbReference type="ARBA" id="ARBA00022670"/>
    </source>
</evidence>
<proteinExistence type="inferred from homology"/>
<dbReference type="PRINTS" id="PR00723">
    <property type="entry name" value="SUBTILISIN"/>
</dbReference>
<keyword evidence="11" id="KW-1185">Reference proteome</keyword>
<sequence>MQFLTRFLALAAAAVPFLAQAAPVSTAVAGQVIPGKWIIQLTPEADIATIAAHKVKVREIHARNIARRDIADEETGGIEREFGFGDFKAYSGSFDAATIEELKAMPEVLNVEMDTIMTTLGLVTESAAPWGLASISSRQKGAVDYVYDESGGQGMFNYLVDTGVRITHKEFSGGRAVWGYNAVNNQNTDNAGHGTHVAGTMVGSTYGVAKKATVVAVKIFEGSSGSSSTVISGFNWAVNDIVAKNRTNNAVINMSLGGAASATWDAAVTAAWNQGVLAVVAAGNENRDASLVSPARSPETICVGNIQSDDVRRQGSTGSNYGSAVDIFAPGTSILSSYYTSDSATTSMTGTSMASPHVAGLVSYIRGLEGPMSAADVKKRVYELATPGRVQDPKGSANLLAYNGNAKQ</sequence>
<dbReference type="FunFam" id="3.40.50.200:FF:000014">
    <property type="entry name" value="Proteinase K"/>
    <property type="match status" value="1"/>
</dbReference>
<reference evidence="10" key="1">
    <citation type="journal article" date="2020" name="Stud. Mycol.">
        <title>101 Dothideomycetes genomes: a test case for predicting lifestyles and emergence of pathogens.</title>
        <authorList>
            <person name="Haridas S."/>
            <person name="Albert R."/>
            <person name="Binder M."/>
            <person name="Bloem J."/>
            <person name="Labutti K."/>
            <person name="Salamov A."/>
            <person name="Andreopoulos B."/>
            <person name="Baker S."/>
            <person name="Barry K."/>
            <person name="Bills G."/>
            <person name="Bluhm B."/>
            <person name="Cannon C."/>
            <person name="Castanera R."/>
            <person name="Culley D."/>
            <person name="Daum C."/>
            <person name="Ezra D."/>
            <person name="Gonzalez J."/>
            <person name="Henrissat B."/>
            <person name="Kuo A."/>
            <person name="Liang C."/>
            <person name="Lipzen A."/>
            <person name="Lutzoni F."/>
            <person name="Magnuson J."/>
            <person name="Mondo S."/>
            <person name="Nolan M."/>
            <person name="Ohm R."/>
            <person name="Pangilinan J."/>
            <person name="Park H.-J."/>
            <person name="Ramirez L."/>
            <person name="Alfaro M."/>
            <person name="Sun H."/>
            <person name="Tritt A."/>
            <person name="Yoshinaga Y."/>
            <person name="Zwiers L.-H."/>
            <person name="Turgeon B."/>
            <person name="Goodwin S."/>
            <person name="Spatafora J."/>
            <person name="Crous P."/>
            <person name="Grigoriev I."/>
        </authorList>
    </citation>
    <scope>NUCLEOTIDE SEQUENCE</scope>
    <source>
        <strain evidence="10">CBS 122368</strain>
    </source>
</reference>
<dbReference type="InterPro" id="IPR050131">
    <property type="entry name" value="Peptidase_S8_subtilisin-like"/>
</dbReference>
<feature type="chain" id="PRO_5025518780" evidence="7">
    <location>
        <begin position="22"/>
        <end position="408"/>
    </location>
</feature>
<evidence type="ECO:0000256" key="6">
    <source>
        <dbReference type="PROSITE-ProRule" id="PRU01240"/>
    </source>
</evidence>
<dbReference type="RefSeq" id="XP_033685204.1">
    <property type="nucleotide sequence ID" value="XM_033825793.1"/>
</dbReference>
<evidence type="ECO:0000313" key="10">
    <source>
        <dbReference type="EMBL" id="KAF2250200.1"/>
    </source>
</evidence>
<dbReference type="PROSITE" id="PS00137">
    <property type="entry name" value="SUBTILASE_HIS"/>
    <property type="match status" value="1"/>
</dbReference>
<dbReference type="PROSITE" id="PS51892">
    <property type="entry name" value="SUBTILASE"/>
    <property type="match status" value="1"/>
</dbReference>
<dbReference type="SUPFAM" id="SSF52743">
    <property type="entry name" value="Subtilisin-like"/>
    <property type="match status" value="1"/>
</dbReference>
<dbReference type="InterPro" id="IPR015500">
    <property type="entry name" value="Peptidase_S8_subtilisin-rel"/>
</dbReference>
<feature type="domain" description="Inhibitor I9" evidence="9">
    <location>
        <begin position="37"/>
        <end position="119"/>
    </location>
</feature>
<feature type="active site" description="Charge relay system" evidence="6">
    <location>
        <position position="193"/>
    </location>
</feature>
<dbReference type="Pfam" id="PF00082">
    <property type="entry name" value="Peptidase_S8"/>
    <property type="match status" value="1"/>
</dbReference>
<comment type="similarity">
    <text evidence="1 6">Belongs to the peptidase S8 family.</text>
</comment>
<evidence type="ECO:0000256" key="5">
    <source>
        <dbReference type="ARBA" id="ARBA00022825"/>
    </source>
</evidence>
<dbReference type="EMBL" id="ML987194">
    <property type="protein sequence ID" value="KAF2250200.1"/>
    <property type="molecule type" value="Genomic_DNA"/>
</dbReference>
<dbReference type="GO" id="GO:0005576">
    <property type="term" value="C:extracellular region"/>
    <property type="evidence" value="ECO:0007669"/>
    <property type="project" value="UniProtKB-ARBA"/>
</dbReference>
<dbReference type="GeneID" id="54579123"/>
<keyword evidence="2 6" id="KW-0645">Protease</keyword>
<feature type="domain" description="Peptidase S8/S53" evidence="8">
    <location>
        <begin position="159"/>
        <end position="385"/>
    </location>
</feature>
<feature type="signal peptide" evidence="7">
    <location>
        <begin position="1"/>
        <end position="21"/>
    </location>
</feature>
<name>A0A6A6IKV1_9PLEO</name>
<dbReference type="OrthoDB" id="206201at2759"/>
<dbReference type="PANTHER" id="PTHR43806">
    <property type="entry name" value="PEPTIDASE S8"/>
    <property type="match status" value="1"/>
</dbReference>
<accession>A0A6A6IKV1</accession>
<dbReference type="Gene3D" id="3.40.50.200">
    <property type="entry name" value="Peptidase S8/S53 domain"/>
    <property type="match status" value="1"/>
</dbReference>
<evidence type="ECO:0000256" key="4">
    <source>
        <dbReference type="ARBA" id="ARBA00022801"/>
    </source>
</evidence>
<dbReference type="Pfam" id="PF05922">
    <property type="entry name" value="Inhibitor_I9"/>
    <property type="match status" value="1"/>
</dbReference>
<feature type="active site" description="Charge relay system" evidence="6">
    <location>
        <position position="352"/>
    </location>
</feature>
<dbReference type="InterPro" id="IPR034193">
    <property type="entry name" value="PCSK9_ProteinaseK-like"/>
</dbReference>
<feature type="active site" description="Charge relay system" evidence="6">
    <location>
        <position position="161"/>
    </location>
</feature>
<keyword evidence="4 6" id="KW-0378">Hydrolase</keyword>
<evidence type="ECO:0000256" key="1">
    <source>
        <dbReference type="ARBA" id="ARBA00011073"/>
    </source>
</evidence>
<evidence type="ECO:0000259" key="8">
    <source>
        <dbReference type="Pfam" id="PF00082"/>
    </source>
</evidence>
<dbReference type="PROSITE" id="PS00138">
    <property type="entry name" value="SUBTILASE_SER"/>
    <property type="match status" value="1"/>
</dbReference>
<dbReference type="SUPFAM" id="SSF54897">
    <property type="entry name" value="Protease propeptides/inhibitors"/>
    <property type="match status" value="1"/>
</dbReference>
<evidence type="ECO:0000313" key="11">
    <source>
        <dbReference type="Proteomes" id="UP000800094"/>
    </source>
</evidence>
<evidence type="ECO:0000259" key="9">
    <source>
        <dbReference type="Pfam" id="PF05922"/>
    </source>
</evidence>
<keyword evidence="5 6" id="KW-0720">Serine protease</keyword>
<gene>
    <name evidence="10" type="ORF">BU26DRAFT_483078</name>
</gene>
<dbReference type="InterPro" id="IPR010259">
    <property type="entry name" value="S8pro/Inhibitor_I9"/>
</dbReference>